<accession>A0A926NC14</accession>
<keyword evidence="3" id="KW-1185">Reference proteome</keyword>
<dbReference type="AlphaFoldDB" id="A0A926NC14"/>
<dbReference type="EMBL" id="JACXAH010000040">
    <property type="protein sequence ID" value="MBD1373838.1"/>
    <property type="molecule type" value="Genomic_DNA"/>
</dbReference>
<reference evidence="2" key="1">
    <citation type="submission" date="2020-09" db="EMBL/GenBank/DDBJ databases">
        <title>A novel bacterium of genus Hazenella, isolated from South China Sea.</title>
        <authorList>
            <person name="Huang H."/>
            <person name="Mo K."/>
            <person name="Hu Y."/>
        </authorList>
    </citation>
    <scope>NUCLEOTIDE SEQUENCE</scope>
    <source>
        <strain evidence="2">IB182357</strain>
    </source>
</reference>
<evidence type="ECO:0000256" key="1">
    <source>
        <dbReference type="SAM" id="MobiDB-lite"/>
    </source>
</evidence>
<name>A0A926NC14_9BACL</name>
<sequence>MYTADDLPWSFNEREDEAEAQPENIEEHFITTNELDALRAVKDLLNMSWLAWEEKYTPKKSLSYWGSGVIRKKHWKRKSKFIVARKGLS</sequence>
<organism evidence="2 3">
    <name type="scientific">Polycladospora coralii</name>
    <dbReference type="NCBI Taxonomy" id="2771432"/>
    <lineage>
        <taxon>Bacteria</taxon>
        <taxon>Bacillati</taxon>
        <taxon>Bacillota</taxon>
        <taxon>Bacilli</taxon>
        <taxon>Bacillales</taxon>
        <taxon>Thermoactinomycetaceae</taxon>
        <taxon>Polycladospora</taxon>
    </lineage>
</organism>
<dbReference type="RefSeq" id="WP_191142798.1">
    <property type="nucleotide sequence ID" value="NZ_JACXAH010000040.1"/>
</dbReference>
<gene>
    <name evidence="2" type="ORF">IC620_15950</name>
</gene>
<feature type="region of interest" description="Disordered" evidence="1">
    <location>
        <begin position="1"/>
        <end position="21"/>
    </location>
</feature>
<comment type="caution">
    <text evidence="2">The sequence shown here is derived from an EMBL/GenBank/DDBJ whole genome shotgun (WGS) entry which is preliminary data.</text>
</comment>
<evidence type="ECO:0000313" key="3">
    <source>
        <dbReference type="Proteomes" id="UP000661691"/>
    </source>
</evidence>
<evidence type="ECO:0000313" key="2">
    <source>
        <dbReference type="EMBL" id="MBD1373838.1"/>
    </source>
</evidence>
<protein>
    <submittedName>
        <fullName evidence="2">Uncharacterized protein</fullName>
    </submittedName>
</protein>
<proteinExistence type="predicted"/>
<dbReference type="Proteomes" id="UP000661691">
    <property type="component" value="Unassembled WGS sequence"/>
</dbReference>